<dbReference type="AlphaFoldDB" id="A0A841BHT5"/>
<feature type="transmembrane region" description="Helical" evidence="1">
    <location>
        <begin position="156"/>
        <end position="177"/>
    </location>
</feature>
<reference evidence="2 3" key="1">
    <citation type="submission" date="2020-08" db="EMBL/GenBank/DDBJ databases">
        <title>Sequencing the genomes of 1000 actinobacteria strains.</title>
        <authorList>
            <person name="Klenk H.-P."/>
        </authorList>
    </citation>
    <scope>NUCLEOTIDE SEQUENCE [LARGE SCALE GENOMIC DNA]</scope>
    <source>
        <strain evidence="2 3">DSM 45362</strain>
    </source>
</reference>
<keyword evidence="1" id="KW-1133">Transmembrane helix</keyword>
<keyword evidence="1" id="KW-0472">Membrane</keyword>
<gene>
    <name evidence="2" type="ORF">F4553_000267</name>
</gene>
<protein>
    <submittedName>
        <fullName evidence="2">ABC-2 type transport system permease protein</fullName>
    </submittedName>
</protein>
<feature type="transmembrane region" description="Helical" evidence="1">
    <location>
        <begin position="21"/>
        <end position="43"/>
    </location>
</feature>
<name>A0A841BHT5_9ACTN</name>
<evidence type="ECO:0000313" key="3">
    <source>
        <dbReference type="Proteomes" id="UP000587527"/>
    </source>
</evidence>
<proteinExistence type="predicted"/>
<sequence length="264" mass="26987">MMREVRQVMGSEWTKLWSVRSTWWCLAGTVALMVLSAFTLGGARATDMLNAAGPGTPFAATQPVISAAVFVQFTLITLAMLAITAEYAGGGIRTTLQATPVRGRLLAAKALVIVPVIFVAGIVSGAVAAGATYAVLSTELFGGYATLPPGRTAVDLARVGAFLALVGLFALGAGTALRSAAGTLTVVFLALVGFPMMLVMTGSEAALAVAMRLPLFAGLAFMGSDDALTGGPMPYPAAEGLGWLVGWAALAMGVGYAALRRRDA</sequence>
<evidence type="ECO:0000313" key="2">
    <source>
        <dbReference type="EMBL" id="MBB5866888.1"/>
    </source>
</evidence>
<comment type="caution">
    <text evidence="2">The sequence shown here is derived from an EMBL/GenBank/DDBJ whole genome shotgun (WGS) entry which is preliminary data.</text>
</comment>
<feature type="transmembrane region" description="Helical" evidence="1">
    <location>
        <begin position="184"/>
        <end position="211"/>
    </location>
</feature>
<dbReference type="RefSeq" id="WP_184831024.1">
    <property type="nucleotide sequence ID" value="NZ_JACHMN010000001.1"/>
</dbReference>
<feature type="transmembrane region" description="Helical" evidence="1">
    <location>
        <begin position="63"/>
        <end position="89"/>
    </location>
</feature>
<keyword evidence="3" id="KW-1185">Reference proteome</keyword>
<keyword evidence="1" id="KW-0812">Transmembrane</keyword>
<accession>A0A841BHT5</accession>
<evidence type="ECO:0000256" key="1">
    <source>
        <dbReference type="SAM" id="Phobius"/>
    </source>
</evidence>
<dbReference type="EMBL" id="JACHMN010000001">
    <property type="protein sequence ID" value="MBB5866888.1"/>
    <property type="molecule type" value="Genomic_DNA"/>
</dbReference>
<organism evidence="2 3">
    <name type="scientific">Allocatelliglobosispora scoriae</name>
    <dbReference type="NCBI Taxonomy" id="643052"/>
    <lineage>
        <taxon>Bacteria</taxon>
        <taxon>Bacillati</taxon>
        <taxon>Actinomycetota</taxon>
        <taxon>Actinomycetes</taxon>
        <taxon>Micromonosporales</taxon>
        <taxon>Micromonosporaceae</taxon>
        <taxon>Allocatelliglobosispora</taxon>
    </lineage>
</organism>
<feature type="transmembrane region" description="Helical" evidence="1">
    <location>
        <begin position="110"/>
        <end position="136"/>
    </location>
</feature>
<dbReference type="Proteomes" id="UP000587527">
    <property type="component" value="Unassembled WGS sequence"/>
</dbReference>
<feature type="transmembrane region" description="Helical" evidence="1">
    <location>
        <begin position="241"/>
        <end position="259"/>
    </location>
</feature>